<name>A0A7R9Q1P2_9ACAR</name>
<dbReference type="InterPro" id="IPR036427">
    <property type="entry name" value="Bromodomain-like_sf"/>
</dbReference>
<feature type="region of interest" description="Disordered" evidence="7">
    <location>
        <begin position="1"/>
        <end position="20"/>
    </location>
</feature>
<accession>A0A7R9Q1P2</accession>
<feature type="domain" description="Bromo" evidence="8">
    <location>
        <begin position="672"/>
        <end position="742"/>
    </location>
</feature>
<keyword evidence="3" id="KW-0156">Chromatin regulator</keyword>
<dbReference type="Pfam" id="PF25313">
    <property type="entry name" value="BRWD_AD"/>
    <property type="match status" value="1"/>
</dbReference>
<evidence type="ECO:0000256" key="1">
    <source>
        <dbReference type="ARBA" id="ARBA00004123"/>
    </source>
</evidence>
<dbReference type="GO" id="GO:0006357">
    <property type="term" value="P:regulation of transcription by RNA polymerase II"/>
    <property type="evidence" value="ECO:0007669"/>
    <property type="project" value="TreeGrafter"/>
</dbReference>
<dbReference type="GO" id="GO:0003677">
    <property type="term" value="F:DNA binding"/>
    <property type="evidence" value="ECO:0007669"/>
    <property type="project" value="InterPro"/>
</dbReference>
<dbReference type="Proteomes" id="UP000759131">
    <property type="component" value="Unassembled WGS sequence"/>
</dbReference>
<evidence type="ECO:0000256" key="2">
    <source>
        <dbReference type="ARBA" id="ARBA00022553"/>
    </source>
</evidence>
<feature type="region of interest" description="Disordered" evidence="7">
    <location>
        <begin position="99"/>
        <end position="139"/>
    </location>
</feature>
<protein>
    <recommendedName>
        <fullName evidence="8">Bromo domain-containing protein</fullName>
    </recommendedName>
</protein>
<feature type="compositionally biased region" description="Polar residues" evidence="7">
    <location>
        <begin position="128"/>
        <end position="139"/>
    </location>
</feature>
<dbReference type="Pfam" id="PF21524">
    <property type="entry name" value="SAMD1_WH"/>
    <property type="match status" value="1"/>
</dbReference>
<dbReference type="PANTHER" id="PTHR16266:SF17">
    <property type="entry name" value="BRWD3"/>
    <property type="match status" value="1"/>
</dbReference>
<dbReference type="InterPro" id="IPR001487">
    <property type="entry name" value="Bromodomain"/>
</dbReference>
<dbReference type="PROSITE" id="PS50014">
    <property type="entry name" value="BROMODOMAIN_2"/>
    <property type="match status" value="1"/>
</dbReference>
<keyword evidence="5" id="KW-0539">Nucleus</keyword>
<feature type="region of interest" description="Disordered" evidence="7">
    <location>
        <begin position="598"/>
        <end position="646"/>
    </location>
</feature>
<dbReference type="PRINTS" id="PR00503">
    <property type="entry name" value="BROMODOMAIN"/>
</dbReference>
<gene>
    <name evidence="9" type="ORF">OSB1V03_LOCUS9431</name>
</gene>
<evidence type="ECO:0000256" key="5">
    <source>
        <dbReference type="ARBA" id="ARBA00023242"/>
    </source>
</evidence>
<dbReference type="InterPro" id="IPR057451">
    <property type="entry name" value="BRWD/PHIP_AD"/>
</dbReference>
<evidence type="ECO:0000256" key="3">
    <source>
        <dbReference type="ARBA" id="ARBA00022853"/>
    </source>
</evidence>
<dbReference type="Pfam" id="PF00439">
    <property type="entry name" value="Bromodomain"/>
    <property type="match status" value="1"/>
</dbReference>
<proteinExistence type="predicted"/>
<dbReference type="GO" id="GO:0005634">
    <property type="term" value="C:nucleus"/>
    <property type="evidence" value="ECO:0007669"/>
    <property type="project" value="UniProtKB-SubCell"/>
</dbReference>
<evidence type="ECO:0000256" key="7">
    <source>
        <dbReference type="SAM" id="MobiDB-lite"/>
    </source>
</evidence>
<dbReference type="PANTHER" id="PTHR16266">
    <property type="entry name" value="WD REPEAT DOMAIN 9"/>
    <property type="match status" value="1"/>
</dbReference>
<feature type="compositionally biased region" description="Low complexity" evidence="7">
    <location>
        <begin position="183"/>
        <end position="197"/>
    </location>
</feature>
<evidence type="ECO:0000256" key="6">
    <source>
        <dbReference type="PROSITE-ProRule" id="PRU00035"/>
    </source>
</evidence>
<dbReference type="GO" id="GO:0008360">
    <property type="term" value="P:regulation of cell shape"/>
    <property type="evidence" value="ECO:0007669"/>
    <property type="project" value="TreeGrafter"/>
</dbReference>
<keyword evidence="10" id="KW-1185">Reference proteome</keyword>
<evidence type="ECO:0000259" key="8">
    <source>
        <dbReference type="PROSITE" id="PS50014"/>
    </source>
</evidence>
<reference evidence="9" key="1">
    <citation type="submission" date="2020-11" db="EMBL/GenBank/DDBJ databases">
        <authorList>
            <person name="Tran Van P."/>
        </authorList>
    </citation>
    <scope>NUCLEOTIDE SEQUENCE</scope>
</reference>
<feature type="compositionally biased region" description="Low complexity" evidence="7">
    <location>
        <begin position="619"/>
        <end position="631"/>
    </location>
</feature>
<evidence type="ECO:0000313" key="9">
    <source>
        <dbReference type="EMBL" id="CAD7629013.1"/>
    </source>
</evidence>
<keyword evidence="4 6" id="KW-0103">Bromodomain</keyword>
<dbReference type="OrthoDB" id="332390at2759"/>
<dbReference type="SMART" id="SM00297">
    <property type="entry name" value="BROMO"/>
    <property type="match status" value="1"/>
</dbReference>
<comment type="subcellular location">
    <subcellularLocation>
        <location evidence="1">Nucleus</location>
    </subcellularLocation>
</comment>
<dbReference type="EMBL" id="OC860926">
    <property type="protein sequence ID" value="CAD7629013.1"/>
    <property type="molecule type" value="Genomic_DNA"/>
</dbReference>
<evidence type="ECO:0000256" key="4">
    <source>
        <dbReference type="ARBA" id="ARBA00023117"/>
    </source>
</evidence>
<dbReference type="SUPFAM" id="SSF47370">
    <property type="entry name" value="Bromodomain"/>
    <property type="match status" value="2"/>
</dbReference>
<feature type="region of interest" description="Disordered" evidence="7">
    <location>
        <begin position="183"/>
        <end position="222"/>
    </location>
</feature>
<evidence type="ECO:0000313" key="10">
    <source>
        <dbReference type="Proteomes" id="UP000759131"/>
    </source>
</evidence>
<dbReference type="GO" id="GO:0007010">
    <property type="term" value="P:cytoskeleton organization"/>
    <property type="evidence" value="ECO:0007669"/>
    <property type="project" value="TreeGrafter"/>
</dbReference>
<dbReference type="AlphaFoldDB" id="A0A7R9Q1P2"/>
<dbReference type="InterPro" id="IPR048589">
    <property type="entry name" value="SAMD1-like_WH"/>
</dbReference>
<dbReference type="GO" id="GO:0006325">
    <property type="term" value="P:chromatin organization"/>
    <property type="evidence" value="ECO:0007669"/>
    <property type="project" value="UniProtKB-KW"/>
</dbReference>
<organism evidence="9">
    <name type="scientific">Medioppia subpectinata</name>
    <dbReference type="NCBI Taxonomy" id="1979941"/>
    <lineage>
        <taxon>Eukaryota</taxon>
        <taxon>Metazoa</taxon>
        <taxon>Ecdysozoa</taxon>
        <taxon>Arthropoda</taxon>
        <taxon>Chelicerata</taxon>
        <taxon>Arachnida</taxon>
        <taxon>Acari</taxon>
        <taxon>Acariformes</taxon>
        <taxon>Sarcoptiformes</taxon>
        <taxon>Oribatida</taxon>
        <taxon>Brachypylina</taxon>
        <taxon>Oppioidea</taxon>
        <taxon>Oppiidae</taxon>
        <taxon>Medioppia</taxon>
    </lineage>
</organism>
<feature type="compositionally biased region" description="Acidic residues" evidence="7">
    <location>
        <begin position="1"/>
        <end position="12"/>
    </location>
</feature>
<keyword evidence="2" id="KW-0597">Phosphoprotein</keyword>
<dbReference type="InterPro" id="IPR052060">
    <property type="entry name" value="Bromo_WD_repeat"/>
</dbReference>
<dbReference type="Gene3D" id="1.20.920.10">
    <property type="entry name" value="Bromodomain-like"/>
    <property type="match status" value="1"/>
</dbReference>
<sequence length="800" mass="93270">MRSIESDWDDNSDSNNANDSDHKILSAIDKIRFQKQKPTFQRIFEKFKKRDLNCLLADQMLECRDAIRSAVDRSVIKEVEDKDHNDVSYLPFDYVVKRGPTSQSSSSSQTVNISKDKPPKKRRKLCSDGNTSRRNCSIDSSNYSIESDFDTYKPKEKTKTDGSVMSTSSSFFADNEMDSSSVASASVSQSTPSSSASLNLPKKSVDLSMKMQPKSAKRSLSAEEREVQMSRYDFADWVSETLPQQSPFIGQTGDRVVYLRDAHLEYMAEELEPLKAHYERFKCSYKQITADIKSDDYIIYAKIADIKFYQIDFIQFSVIYLESVSLEKPFQFTVLYRPNRKVNDFLVLEKMYLNPENNVWTTGSKFKSLIRTKRITWWMGAIKRRSAFKHRYPDSLYKCFEVVWNNGDKGRLSPWEMFEVEPSLTGKLNGIRVSPQDFLALNYKPSVTEWPEVENIEFNLWRCYECKRIYSGIKFLEERVHKGLFNLFKDLRQREEIAYPITIKSIKDRLKNMFYRRKSAVVSDIKLLRINARLGLKKNELQFCDDFIELLLNIINDCKAISGNQFAPYIKKYHHIFESNIHTDSHVSGIFKEHSYDKPIPSSLTTPEVRPKTNPSNNKSQTVSKSSAQSSNTIKKRRKRTASESQVTAKKVEITESQTWKTDSLKFIDDLFRVEEFQPFREAVDNNVYPLYLTVISNPMDLSLIQHKLTTDAYVNPKEVREDFRLICDNSKLFNKNAKSAIRQITKRLSTKCEDRMREIIVDWERVLHYEHKQKERPGYGVREPTSRNQLWGYGAQQYY</sequence>
<dbReference type="EMBL" id="CAJPIZ010006351">
    <property type="protein sequence ID" value="CAG2109443.1"/>
    <property type="molecule type" value="Genomic_DNA"/>
</dbReference>